<dbReference type="Gene3D" id="3.40.50.300">
    <property type="entry name" value="P-loop containing nucleotide triphosphate hydrolases"/>
    <property type="match status" value="1"/>
</dbReference>
<name>A0A6N6VUN6_9BACT</name>
<evidence type="ECO:0000259" key="4">
    <source>
        <dbReference type="PROSITE" id="PS50893"/>
    </source>
</evidence>
<dbReference type="Proteomes" id="UP000437748">
    <property type="component" value="Unassembled WGS sequence"/>
</dbReference>
<comment type="caution">
    <text evidence="5">The sequence shown here is derived from an EMBL/GenBank/DDBJ whole genome shotgun (WGS) entry which is preliminary data.</text>
</comment>
<dbReference type="Pfam" id="PF00005">
    <property type="entry name" value="ABC_tran"/>
    <property type="match status" value="1"/>
</dbReference>
<dbReference type="GO" id="GO:0015697">
    <property type="term" value="P:quaternary ammonium group transport"/>
    <property type="evidence" value="ECO:0007669"/>
    <property type="project" value="UniProtKB-ARBA"/>
</dbReference>
<evidence type="ECO:0000256" key="3">
    <source>
        <dbReference type="ARBA" id="ARBA00022840"/>
    </source>
</evidence>
<dbReference type="FunFam" id="3.40.50.300:FF:000425">
    <property type="entry name" value="Probable ABC transporter, ATP-binding subunit"/>
    <property type="match status" value="1"/>
</dbReference>
<dbReference type="PROSITE" id="PS00211">
    <property type="entry name" value="ABC_TRANSPORTER_1"/>
    <property type="match status" value="1"/>
</dbReference>
<dbReference type="SUPFAM" id="SSF52540">
    <property type="entry name" value="P-loop containing nucleoside triphosphate hydrolases"/>
    <property type="match status" value="1"/>
</dbReference>
<sequence>MDHKIILKALNITHKYGNNISINNISFEIIDGEIISILGPSGCGKSTLLKIISGIEKIQDGILEIDKNIMSHGAYHVPTEKRNVGLVFQDLALFPHLSIRKNIEYGISYLSNDEKKQRVREMLAFVKMEKFADTYPHLLSGGQQQRVALARSLAPLPKLLLLDEPFSGLDISLRKDLGIEIKNILKKSKMTSIFVTHDANEALMLSDKIIILNNGQMEQFDTPKNIYTKPFNSTVASFFGTINKIQNYQKLNNIFKISKLNNQRQDININIYFRPDAVTILNEINSDSSFFEGKIIDILYYGNYISVLFSISEYGTITGYFSSAENLEIGNTLKLKINENMLFVFQENE</sequence>
<gene>
    <name evidence="5" type="ORF">GCL60_12055</name>
</gene>
<keyword evidence="2" id="KW-0547">Nucleotide-binding</keyword>
<dbReference type="GO" id="GO:0005524">
    <property type="term" value="F:ATP binding"/>
    <property type="evidence" value="ECO:0007669"/>
    <property type="project" value="UniProtKB-KW"/>
</dbReference>
<dbReference type="InterPro" id="IPR003593">
    <property type="entry name" value="AAA+_ATPase"/>
</dbReference>
<dbReference type="InterPro" id="IPR003439">
    <property type="entry name" value="ABC_transporter-like_ATP-bd"/>
</dbReference>
<dbReference type="InterPro" id="IPR027417">
    <property type="entry name" value="P-loop_NTPase"/>
</dbReference>
<proteinExistence type="predicted"/>
<dbReference type="InterPro" id="IPR008995">
    <property type="entry name" value="Mo/tungstate-bd_C_term_dom"/>
</dbReference>
<dbReference type="PANTHER" id="PTHR42781">
    <property type="entry name" value="SPERMIDINE/PUTRESCINE IMPORT ATP-BINDING PROTEIN POTA"/>
    <property type="match status" value="1"/>
</dbReference>
<reference evidence="5 6" key="1">
    <citation type="submission" date="2019-10" db="EMBL/GenBank/DDBJ databases">
        <title>New species of Slilvanegrellaceae.</title>
        <authorList>
            <person name="Pitt A."/>
            <person name="Hahn M.W."/>
        </authorList>
    </citation>
    <scope>NUCLEOTIDE SEQUENCE [LARGE SCALE GENOMIC DNA]</scope>
    <source>
        <strain evidence="5 6">SP-Ram-0.45-NSY-1</strain>
    </source>
</reference>
<evidence type="ECO:0000313" key="5">
    <source>
        <dbReference type="EMBL" id="KAB8037901.1"/>
    </source>
</evidence>
<dbReference type="GO" id="GO:0016887">
    <property type="term" value="F:ATP hydrolysis activity"/>
    <property type="evidence" value="ECO:0007669"/>
    <property type="project" value="InterPro"/>
</dbReference>
<dbReference type="InterPro" id="IPR050093">
    <property type="entry name" value="ABC_SmlMolc_Importer"/>
</dbReference>
<keyword evidence="3 5" id="KW-0067">ATP-binding</keyword>
<accession>A0A6N6VUN6</accession>
<dbReference type="PANTHER" id="PTHR42781:SF4">
    <property type="entry name" value="SPERMIDINE_PUTRESCINE IMPORT ATP-BINDING PROTEIN POTA"/>
    <property type="match status" value="1"/>
</dbReference>
<dbReference type="OrthoDB" id="9809450at2"/>
<evidence type="ECO:0000256" key="2">
    <source>
        <dbReference type="ARBA" id="ARBA00022741"/>
    </source>
</evidence>
<organism evidence="5 6">
    <name type="scientific">Silvanigrella paludirubra</name>
    <dbReference type="NCBI Taxonomy" id="2499159"/>
    <lineage>
        <taxon>Bacteria</taxon>
        <taxon>Pseudomonadati</taxon>
        <taxon>Bdellovibrionota</taxon>
        <taxon>Oligoflexia</taxon>
        <taxon>Silvanigrellales</taxon>
        <taxon>Silvanigrellaceae</taxon>
        <taxon>Silvanigrella</taxon>
    </lineage>
</organism>
<dbReference type="PROSITE" id="PS50893">
    <property type="entry name" value="ABC_TRANSPORTER_2"/>
    <property type="match status" value="1"/>
</dbReference>
<evidence type="ECO:0000313" key="6">
    <source>
        <dbReference type="Proteomes" id="UP000437748"/>
    </source>
</evidence>
<dbReference type="SUPFAM" id="SSF50331">
    <property type="entry name" value="MOP-like"/>
    <property type="match status" value="1"/>
</dbReference>
<dbReference type="InterPro" id="IPR017871">
    <property type="entry name" value="ABC_transporter-like_CS"/>
</dbReference>
<dbReference type="RefSeq" id="WP_153420979.1">
    <property type="nucleotide sequence ID" value="NZ_WFLM01000004.1"/>
</dbReference>
<feature type="domain" description="ABC transporter" evidence="4">
    <location>
        <begin position="7"/>
        <end position="239"/>
    </location>
</feature>
<keyword evidence="6" id="KW-1185">Reference proteome</keyword>
<protein>
    <submittedName>
        <fullName evidence="5">ATP-binding cassette domain-containing protein</fullName>
    </submittedName>
</protein>
<dbReference type="AlphaFoldDB" id="A0A6N6VUN6"/>
<dbReference type="EMBL" id="WFLM01000004">
    <property type="protein sequence ID" value="KAB8037901.1"/>
    <property type="molecule type" value="Genomic_DNA"/>
</dbReference>
<dbReference type="SMART" id="SM00382">
    <property type="entry name" value="AAA"/>
    <property type="match status" value="1"/>
</dbReference>
<evidence type="ECO:0000256" key="1">
    <source>
        <dbReference type="ARBA" id="ARBA00022448"/>
    </source>
</evidence>
<keyword evidence="1" id="KW-0813">Transport</keyword>